<dbReference type="EMBL" id="GBHO01002302">
    <property type="protein sequence ID" value="JAG41302.1"/>
    <property type="molecule type" value="Transcribed_RNA"/>
</dbReference>
<accession>A0A0A9Z7U6</accession>
<protein>
    <submittedName>
        <fullName evidence="1">1,4-alpha-glucan branching enzyme GlgB</fullName>
    </submittedName>
</protein>
<name>A0A0A9Z7U6_LYGHE</name>
<sequence>LVSPGISPQKFKNKTLWWFGPLWMQNNIQEWPAWRGGCQEPLEQKKITYSLVCVASGALDLIDRFSSWKKLVRVVAWIFRFSYNCRQKKSSRRRKELTVWELDDSKVLIIQAVQAK</sequence>
<proteinExistence type="predicted"/>
<reference evidence="1" key="2">
    <citation type="submission" date="2014-07" db="EMBL/GenBank/DDBJ databases">
        <authorList>
            <person name="Hull J."/>
        </authorList>
    </citation>
    <scope>NUCLEOTIDE SEQUENCE</scope>
</reference>
<reference evidence="1" key="1">
    <citation type="journal article" date="2014" name="PLoS ONE">
        <title>Transcriptome-Based Identification of ABC Transporters in the Western Tarnished Plant Bug Lygus hesperus.</title>
        <authorList>
            <person name="Hull J.J."/>
            <person name="Chaney K."/>
            <person name="Geib S.M."/>
            <person name="Fabrick J.A."/>
            <person name="Brent C.S."/>
            <person name="Walsh D."/>
            <person name="Lavine L.C."/>
        </authorList>
    </citation>
    <scope>NUCLEOTIDE SEQUENCE</scope>
</reference>
<dbReference type="AlphaFoldDB" id="A0A0A9Z7U6"/>
<gene>
    <name evidence="1" type="primary">glgB_1</name>
    <name evidence="1" type="ORF">CM83_104576</name>
</gene>
<feature type="non-terminal residue" evidence="1">
    <location>
        <position position="1"/>
    </location>
</feature>
<evidence type="ECO:0000313" key="1">
    <source>
        <dbReference type="EMBL" id="JAG41302.1"/>
    </source>
</evidence>
<organism evidence="1">
    <name type="scientific">Lygus hesperus</name>
    <name type="common">Western plant bug</name>
    <dbReference type="NCBI Taxonomy" id="30085"/>
    <lineage>
        <taxon>Eukaryota</taxon>
        <taxon>Metazoa</taxon>
        <taxon>Ecdysozoa</taxon>
        <taxon>Arthropoda</taxon>
        <taxon>Hexapoda</taxon>
        <taxon>Insecta</taxon>
        <taxon>Pterygota</taxon>
        <taxon>Neoptera</taxon>
        <taxon>Paraneoptera</taxon>
        <taxon>Hemiptera</taxon>
        <taxon>Heteroptera</taxon>
        <taxon>Panheteroptera</taxon>
        <taxon>Cimicomorpha</taxon>
        <taxon>Miridae</taxon>
        <taxon>Mirini</taxon>
        <taxon>Lygus</taxon>
    </lineage>
</organism>